<gene>
    <name evidence="1" type="ORF">C5E45_20695</name>
</gene>
<proteinExistence type="predicted"/>
<protein>
    <submittedName>
        <fullName evidence="1">Uncharacterized protein</fullName>
    </submittedName>
</protein>
<name>A0A2S6AMP2_9NOCA</name>
<dbReference type="EMBL" id="PSZC01000014">
    <property type="protein sequence ID" value="PPJ36466.1"/>
    <property type="molecule type" value="Genomic_DNA"/>
</dbReference>
<organism evidence="1 2">
    <name type="scientific">Nocardia nova</name>
    <dbReference type="NCBI Taxonomy" id="37330"/>
    <lineage>
        <taxon>Bacteria</taxon>
        <taxon>Bacillati</taxon>
        <taxon>Actinomycetota</taxon>
        <taxon>Actinomycetes</taxon>
        <taxon>Mycobacteriales</taxon>
        <taxon>Nocardiaceae</taxon>
        <taxon>Nocardia</taxon>
    </lineage>
</organism>
<evidence type="ECO:0000313" key="1">
    <source>
        <dbReference type="EMBL" id="PPJ36466.1"/>
    </source>
</evidence>
<comment type="caution">
    <text evidence="1">The sequence shown here is derived from an EMBL/GenBank/DDBJ whole genome shotgun (WGS) entry which is preliminary data.</text>
</comment>
<reference evidence="1 2" key="1">
    <citation type="submission" date="2018-02" db="EMBL/GenBank/DDBJ databases">
        <title>8 Nocardia nova and 1 Nocardia cyriacigeorgica strain used for evolution to TMP-SMX.</title>
        <authorList>
            <person name="Mehta H."/>
            <person name="Weng J."/>
            <person name="Shamoo Y."/>
        </authorList>
    </citation>
    <scope>NUCLEOTIDE SEQUENCE [LARGE SCALE GENOMIC DNA]</scope>
    <source>
        <strain evidence="1 2">MDA3139</strain>
    </source>
</reference>
<accession>A0A2S6AMP2</accession>
<sequence length="100" mass="10942">MQFLRDVVDAADFGADRHGSQCLLALLFGDEHLFPLAGSVDLLLQSLHLACGVLFNSIDRLERRGVAAFGLVDSLAPLPFRGAKRIAAFLTCLQLLRYGR</sequence>
<dbReference type="AlphaFoldDB" id="A0A2S6AMP2"/>
<dbReference type="Proteomes" id="UP000239874">
    <property type="component" value="Unassembled WGS sequence"/>
</dbReference>
<evidence type="ECO:0000313" key="2">
    <source>
        <dbReference type="Proteomes" id="UP000239874"/>
    </source>
</evidence>